<dbReference type="InterPro" id="IPR005829">
    <property type="entry name" value="Sugar_transporter_CS"/>
</dbReference>
<evidence type="ECO:0000256" key="6">
    <source>
        <dbReference type="SAM" id="Phobius"/>
    </source>
</evidence>
<evidence type="ECO:0000256" key="3">
    <source>
        <dbReference type="ARBA" id="ARBA00022989"/>
    </source>
</evidence>
<feature type="transmembrane region" description="Helical" evidence="6">
    <location>
        <begin position="152"/>
        <end position="173"/>
    </location>
</feature>
<dbReference type="PANTHER" id="PTHR23531:SF1">
    <property type="entry name" value="QUINOLENE RESISTANCE PROTEIN NORA"/>
    <property type="match status" value="1"/>
</dbReference>
<comment type="caution">
    <text evidence="8">The sequence shown here is derived from an EMBL/GenBank/DDBJ whole genome shotgun (WGS) entry which is preliminary data.</text>
</comment>
<dbReference type="PANTHER" id="PTHR23531">
    <property type="entry name" value="QUINOLENE RESISTANCE PROTEIN NORA"/>
    <property type="match status" value="1"/>
</dbReference>
<accession>A0A372JDW4</accession>
<dbReference type="RefSeq" id="WP_117360286.1">
    <property type="nucleotide sequence ID" value="NZ_QURH01000853.1"/>
</dbReference>
<dbReference type="OrthoDB" id="5189108at2"/>
<dbReference type="InterPro" id="IPR011701">
    <property type="entry name" value="MFS"/>
</dbReference>
<dbReference type="Proteomes" id="UP000261811">
    <property type="component" value="Unassembled WGS sequence"/>
</dbReference>
<dbReference type="PROSITE" id="PS00217">
    <property type="entry name" value="SUGAR_TRANSPORT_2"/>
    <property type="match status" value="1"/>
</dbReference>
<dbReference type="SUPFAM" id="SSF103473">
    <property type="entry name" value="MFS general substrate transporter"/>
    <property type="match status" value="1"/>
</dbReference>
<feature type="transmembrane region" description="Helical" evidence="6">
    <location>
        <begin position="83"/>
        <end position="104"/>
    </location>
</feature>
<evidence type="ECO:0000256" key="4">
    <source>
        <dbReference type="ARBA" id="ARBA00023136"/>
    </source>
</evidence>
<dbReference type="EMBL" id="QURH01000853">
    <property type="protein sequence ID" value="RFU38205.1"/>
    <property type="molecule type" value="Genomic_DNA"/>
</dbReference>
<evidence type="ECO:0000256" key="5">
    <source>
        <dbReference type="SAM" id="MobiDB-lite"/>
    </source>
</evidence>
<organism evidence="8 9">
    <name type="scientific">Actinomadura logoneensis</name>
    <dbReference type="NCBI Taxonomy" id="2293572"/>
    <lineage>
        <taxon>Bacteria</taxon>
        <taxon>Bacillati</taxon>
        <taxon>Actinomycetota</taxon>
        <taxon>Actinomycetes</taxon>
        <taxon>Streptosporangiales</taxon>
        <taxon>Thermomonosporaceae</taxon>
        <taxon>Actinomadura</taxon>
    </lineage>
</organism>
<dbReference type="InterPro" id="IPR020846">
    <property type="entry name" value="MFS_dom"/>
</dbReference>
<keyword evidence="4 6" id="KW-0472">Membrane</keyword>
<dbReference type="Pfam" id="PF07690">
    <property type="entry name" value="MFS_1"/>
    <property type="match status" value="1"/>
</dbReference>
<dbReference type="GO" id="GO:0005886">
    <property type="term" value="C:plasma membrane"/>
    <property type="evidence" value="ECO:0007669"/>
    <property type="project" value="UniProtKB-SubCell"/>
</dbReference>
<dbReference type="InterPro" id="IPR036259">
    <property type="entry name" value="MFS_trans_sf"/>
</dbReference>
<protein>
    <submittedName>
        <fullName evidence="8">MFS transporter</fullName>
    </submittedName>
</protein>
<comment type="subcellular location">
    <subcellularLocation>
        <location evidence="1">Cell membrane</location>
        <topology evidence="1">Multi-pass membrane protein</topology>
    </subcellularLocation>
</comment>
<evidence type="ECO:0000259" key="7">
    <source>
        <dbReference type="PROSITE" id="PS50850"/>
    </source>
</evidence>
<feature type="transmembrane region" description="Helical" evidence="6">
    <location>
        <begin position="116"/>
        <end position="140"/>
    </location>
</feature>
<feature type="transmembrane region" description="Helical" evidence="6">
    <location>
        <begin position="21"/>
        <end position="40"/>
    </location>
</feature>
<dbReference type="InterPro" id="IPR052714">
    <property type="entry name" value="MFS_Exporter"/>
</dbReference>
<feature type="domain" description="Major facilitator superfamily (MFS) profile" evidence="7">
    <location>
        <begin position="21"/>
        <end position="242"/>
    </location>
</feature>
<gene>
    <name evidence="8" type="ORF">DZF91_28925</name>
</gene>
<keyword evidence="3 6" id="KW-1133">Transmembrane helix</keyword>
<name>A0A372JDW4_9ACTN</name>
<dbReference type="PROSITE" id="PS50850">
    <property type="entry name" value="MFS"/>
    <property type="match status" value="1"/>
</dbReference>
<evidence type="ECO:0000256" key="1">
    <source>
        <dbReference type="ARBA" id="ARBA00004651"/>
    </source>
</evidence>
<evidence type="ECO:0000256" key="2">
    <source>
        <dbReference type="ARBA" id="ARBA00022692"/>
    </source>
</evidence>
<evidence type="ECO:0000313" key="8">
    <source>
        <dbReference type="EMBL" id="RFU38205.1"/>
    </source>
</evidence>
<sequence>MSVQDVPVRPATARPPILTRAYVTMGVLSFGGMASCYLLMSTLPLYAARHGGGGFGAGLTTGAMMLTTLLLEPLTPRMASRYGYRPTLAAGLLLMGLPSLLPLAADALPAASALPVVLLACALRGAGLGILVVAGTALTAETVAPERRGEALGLYGVAVGVPALACLPLGLWVAEHVGFGVLFVAAAVVALVPLAAVGGLPAVRRVTASGTVTPEDTTGTDGAGADGAAGRRTARRGGLLGA</sequence>
<feature type="region of interest" description="Disordered" evidence="5">
    <location>
        <begin position="211"/>
        <end position="242"/>
    </location>
</feature>
<keyword evidence="9" id="KW-1185">Reference proteome</keyword>
<reference evidence="8 9" key="1">
    <citation type="submission" date="2018-08" db="EMBL/GenBank/DDBJ databases">
        <title>Actinomadura jelena sp. nov., a novel Actinomycete isolated from soil in Chad.</title>
        <authorList>
            <person name="Shi L."/>
        </authorList>
    </citation>
    <scope>NUCLEOTIDE SEQUENCE [LARGE SCALE GENOMIC DNA]</scope>
    <source>
        <strain evidence="8 9">NEAU-G17</strain>
    </source>
</reference>
<keyword evidence="2 6" id="KW-0812">Transmembrane</keyword>
<dbReference type="AlphaFoldDB" id="A0A372JDW4"/>
<evidence type="ECO:0000313" key="9">
    <source>
        <dbReference type="Proteomes" id="UP000261811"/>
    </source>
</evidence>
<feature type="transmembrane region" description="Helical" evidence="6">
    <location>
        <begin position="52"/>
        <end position="71"/>
    </location>
</feature>
<proteinExistence type="predicted"/>
<feature type="non-terminal residue" evidence="8">
    <location>
        <position position="242"/>
    </location>
</feature>
<dbReference type="Gene3D" id="1.20.1250.20">
    <property type="entry name" value="MFS general substrate transporter like domains"/>
    <property type="match status" value="1"/>
</dbReference>
<dbReference type="GO" id="GO:0022857">
    <property type="term" value="F:transmembrane transporter activity"/>
    <property type="evidence" value="ECO:0007669"/>
    <property type="project" value="InterPro"/>
</dbReference>
<feature type="transmembrane region" description="Helical" evidence="6">
    <location>
        <begin position="179"/>
        <end position="200"/>
    </location>
</feature>